<dbReference type="AlphaFoldDB" id="A0A1H9YJI7"/>
<evidence type="ECO:0000256" key="1">
    <source>
        <dbReference type="ARBA" id="ARBA00001936"/>
    </source>
</evidence>
<evidence type="ECO:0000256" key="4">
    <source>
        <dbReference type="HAMAP-Rule" id="MF_00298"/>
    </source>
</evidence>
<dbReference type="Proteomes" id="UP000199180">
    <property type="component" value="Unassembled WGS sequence"/>
</dbReference>
<protein>
    <recommendedName>
        <fullName evidence="4">RNA pyrophosphohydrolase</fullName>
        <ecNumber evidence="4">3.6.1.-</ecNumber>
    </recommendedName>
    <alternativeName>
        <fullName evidence="4">(Di)nucleoside polyphosphate hydrolase</fullName>
    </alternativeName>
</protein>
<dbReference type="GO" id="GO:0008893">
    <property type="term" value="F:guanosine-3',5'-bis(diphosphate) 3'-diphosphatase activity"/>
    <property type="evidence" value="ECO:0007669"/>
    <property type="project" value="TreeGrafter"/>
</dbReference>
<dbReference type="PROSITE" id="PS00893">
    <property type="entry name" value="NUDIX_BOX"/>
    <property type="match status" value="1"/>
</dbReference>
<comment type="cofactor">
    <cofactor evidence="2">
        <name>Mg(2+)</name>
        <dbReference type="ChEBI" id="CHEBI:18420"/>
    </cofactor>
</comment>
<comment type="function">
    <text evidence="4">Accelerates the degradation of transcripts by removing pyrophosphate from the 5'-end of triphosphorylated RNA, leading to a more labile monophosphorylated state that can stimulate subsequent ribonuclease cleavage.</text>
</comment>
<dbReference type="InterPro" id="IPR000086">
    <property type="entry name" value="NUDIX_hydrolase_dom"/>
</dbReference>
<dbReference type="InterPro" id="IPR020084">
    <property type="entry name" value="NUDIX_hydrolase_CS"/>
</dbReference>
<dbReference type="Pfam" id="PF00293">
    <property type="entry name" value="NUDIX"/>
    <property type="match status" value="1"/>
</dbReference>
<dbReference type="InterPro" id="IPR020476">
    <property type="entry name" value="Nudix_hydrolase"/>
</dbReference>
<dbReference type="PANTHER" id="PTHR11839:SF22">
    <property type="entry name" value="NUDIX HYDROLASE 26, CHLOROPLASTIC"/>
    <property type="match status" value="1"/>
</dbReference>
<comment type="cofactor">
    <cofactor evidence="1">
        <name>Mn(2+)</name>
        <dbReference type="ChEBI" id="CHEBI:29035"/>
    </cofactor>
</comment>
<name>A0A1H9YJI7_9RHOB</name>
<comment type="similarity">
    <text evidence="4">Belongs to the Nudix hydrolase family. RppH subfamily.</text>
</comment>
<dbReference type="NCBIfam" id="NF001938">
    <property type="entry name" value="PRK00714.1-5"/>
    <property type="match status" value="1"/>
</dbReference>
<dbReference type="PROSITE" id="PS51462">
    <property type="entry name" value="NUDIX"/>
    <property type="match status" value="1"/>
</dbReference>
<dbReference type="InterPro" id="IPR022927">
    <property type="entry name" value="RppH"/>
</dbReference>
<dbReference type="NCBIfam" id="NF001936">
    <property type="entry name" value="PRK00714.1-3"/>
    <property type="match status" value="1"/>
</dbReference>
<dbReference type="RefSeq" id="WP_090731777.1">
    <property type="nucleotide sequence ID" value="NZ_FOHO01000001.1"/>
</dbReference>
<keyword evidence="7" id="KW-1185">Reference proteome</keyword>
<dbReference type="CDD" id="cd03671">
    <property type="entry name" value="NUDIX_Ap4A_hydrolase_plant_like"/>
    <property type="match status" value="1"/>
</dbReference>
<dbReference type="GO" id="GO:0006753">
    <property type="term" value="P:nucleoside phosphate metabolic process"/>
    <property type="evidence" value="ECO:0007669"/>
    <property type="project" value="TreeGrafter"/>
</dbReference>
<evidence type="ECO:0000313" key="6">
    <source>
        <dbReference type="EMBL" id="SES69228.1"/>
    </source>
</evidence>
<dbReference type="PANTHER" id="PTHR11839">
    <property type="entry name" value="UDP/ADP-SUGAR PYROPHOSPHATASE"/>
    <property type="match status" value="1"/>
</dbReference>
<sequence>MSGVTGPGGLPYRDCAGVVLMNGDGLVFAGQRIDTPGAWQMPQGGIDKGETPRQAALRELEEEIGVRADLVGVVAETPDWVRYDLPPELLGKVWKGKYGGQRQKWYLLRFAGTDADIRIDTAHPEFDRWCWMQADNLIDHIVPFKRDVYRQVLGAFSDHLA</sequence>
<evidence type="ECO:0000256" key="2">
    <source>
        <dbReference type="ARBA" id="ARBA00001946"/>
    </source>
</evidence>
<dbReference type="HAMAP" id="MF_00298">
    <property type="entry name" value="Nudix_RppH"/>
    <property type="match status" value="1"/>
</dbReference>
<reference evidence="6 7" key="1">
    <citation type="submission" date="2016-10" db="EMBL/GenBank/DDBJ databases">
        <authorList>
            <person name="de Groot N.N."/>
        </authorList>
    </citation>
    <scope>NUCLEOTIDE SEQUENCE [LARGE SCALE GENOMIC DNA]</scope>
    <source>
        <strain evidence="6 7">DSM 17862</strain>
    </source>
</reference>
<accession>A0A1H9YJI7</accession>
<comment type="cofactor">
    <cofactor evidence="4">
        <name>a divalent metal cation</name>
        <dbReference type="ChEBI" id="CHEBI:60240"/>
    </cofactor>
</comment>
<dbReference type="EMBL" id="FOHO01000001">
    <property type="protein sequence ID" value="SES69228.1"/>
    <property type="molecule type" value="Genomic_DNA"/>
</dbReference>
<dbReference type="STRING" id="364199.SAMN04489858_101203"/>
<proteinExistence type="inferred from homology"/>
<dbReference type="InterPro" id="IPR015797">
    <property type="entry name" value="NUDIX_hydrolase-like_dom_sf"/>
</dbReference>
<dbReference type="EC" id="3.6.1.-" evidence="4"/>
<dbReference type="NCBIfam" id="NF001937">
    <property type="entry name" value="PRK00714.1-4"/>
    <property type="match status" value="1"/>
</dbReference>
<keyword evidence="3 4" id="KW-0378">Hydrolase</keyword>
<dbReference type="GO" id="GO:0019693">
    <property type="term" value="P:ribose phosphate metabolic process"/>
    <property type="evidence" value="ECO:0007669"/>
    <property type="project" value="TreeGrafter"/>
</dbReference>
<dbReference type="GO" id="GO:0034432">
    <property type="term" value="F:bis(5'-adenosyl)-pentaphosphatase activity"/>
    <property type="evidence" value="ECO:0007669"/>
    <property type="project" value="TreeGrafter"/>
</dbReference>
<dbReference type="OrthoDB" id="9816040at2"/>
<organism evidence="6 7">
    <name type="scientific">Paracoccus homiensis</name>
    <dbReference type="NCBI Taxonomy" id="364199"/>
    <lineage>
        <taxon>Bacteria</taxon>
        <taxon>Pseudomonadati</taxon>
        <taxon>Pseudomonadota</taxon>
        <taxon>Alphaproteobacteria</taxon>
        <taxon>Rhodobacterales</taxon>
        <taxon>Paracoccaceae</taxon>
        <taxon>Paracoccus</taxon>
    </lineage>
</organism>
<dbReference type="Gene3D" id="3.90.79.10">
    <property type="entry name" value="Nucleoside Triphosphate Pyrophosphohydrolase"/>
    <property type="match status" value="1"/>
</dbReference>
<feature type="short sequence motif" description="Nudix box" evidence="4">
    <location>
        <begin position="44"/>
        <end position="65"/>
    </location>
</feature>
<dbReference type="PRINTS" id="PR00502">
    <property type="entry name" value="NUDIXFAMILY"/>
</dbReference>
<evidence type="ECO:0000313" key="7">
    <source>
        <dbReference type="Proteomes" id="UP000199180"/>
    </source>
</evidence>
<dbReference type="SUPFAM" id="SSF55811">
    <property type="entry name" value="Nudix"/>
    <property type="match status" value="1"/>
</dbReference>
<evidence type="ECO:0000259" key="5">
    <source>
        <dbReference type="PROSITE" id="PS51462"/>
    </source>
</evidence>
<gene>
    <name evidence="4" type="primary">rppH</name>
    <name evidence="4" type="synonym">nudH</name>
    <name evidence="6" type="ORF">SAMN04489858_101203</name>
</gene>
<feature type="domain" description="Nudix hydrolase" evidence="5">
    <location>
        <begin position="11"/>
        <end position="154"/>
    </location>
</feature>
<evidence type="ECO:0000256" key="3">
    <source>
        <dbReference type="ARBA" id="ARBA00022801"/>
    </source>
</evidence>